<evidence type="ECO:0000256" key="6">
    <source>
        <dbReference type="ARBA" id="ARBA00055193"/>
    </source>
</evidence>
<dbReference type="CDD" id="cd07920">
    <property type="entry name" value="Pumilio"/>
    <property type="match status" value="1"/>
</dbReference>
<dbReference type="PROSITE" id="PS50302">
    <property type="entry name" value="PUM"/>
    <property type="match status" value="8"/>
</dbReference>
<dbReference type="InterPro" id="IPR056605">
    <property type="entry name" value="LTI65_LTI78_N"/>
</dbReference>
<name>A0AB40BYY4_DIOCR</name>
<dbReference type="PANTHER" id="PTHR12537:SF12">
    <property type="entry name" value="MATERNAL PROTEIN PUMILIO"/>
    <property type="match status" value="1"/>
</dbReference>
<feature type="repeat" description="Pumilio" evidence="7">
    <location>
        <begin position="739"/>
        <end position="774"/>
    </location>
</feature>
<keyword evidence="10" id="KW-1185">Reference proteome</keyword>
<comment type="subcellular location">
    <subcellularLocation>
        <location evidence="1">Cytoplasm</location>
    </subcellularLocation>
</comment>
<evidence type="ECO:0000256" key="3">
    <source>
        <dbReference type="ARBA" id="ARBA00022737"/>
    </source>
</evidence>
<evidence type="ECO:0000256" key="4">
    <source>
        <dbReference type="ARBA" id="ARBA00022845"/>
    </source>
</evidence>
<dbReference type="GO" id="GO:0003729">
    <property type="term" value="F:mRNA binding"/>
    <property type="evidence" value="ECO:0007669"/>
    <property type="project" value="TreeGrafter"/>
</dbReference>
<proteinExistence type="predicted"/>
<feature type="region of interest" description="Disordered" evidence="8">
    <location>
        <begin position="185"/>
        <end position="216"/>
    </location>
</feature>
<organism evidence="10 11">
    <name type="scientific">Dioscorea cayennensis subsp. rotundata</name>
    <name type="common">White Guinea yam</name>
    <name type="synonym">Dioscorea rotundata</name>
    <dbReference type="NCBI Taxonomy" id="55577"/>
    <lineage>
        <taxon>Eukaryota</taxon>
        <taxon>Viridiplantae</taxon>
        <taxon>Streptophyta</taxon>
        <taxon>Embryophyta</taxon>
        <taxon>Tracheophyta</taxon>
        <taxon>Spermatophyta</taxon>
        <taxon>Magnoliopsida</taxon>
        <taxon>Liliopsida</taxon>
        <taxon>Dioscoreales</taxon>
        <taxon>Dioscoreaceae</taxon>
        <taxon>Dioscorea</taxon>
    </lineage>
</organism>
<evidence type="ECO:0000259" key="9">
    <source>
        <dbReference type="PROSITE" id="PS50303"/>
    </source>
</evidence>
<dbReference type="Proteomes" id="UP001515500">
    <property type="component" value="Chromosome 9"/>
</dbReference>
<dbReference type="AlphaFoldDB" id="A0AB40BYY4"/>
<dbReference type="InterPro" id="IPR033712">
    <property type="entry name" value="Pumilio_RNA-bd"/>
</dbReference>
<dbReference type="GO" id="GO:0006417">
    <property type="term" value="P:regulation of translation"/>
    <property type="evidence" value="ECO:0007669"/>
    <property type="project" value="UniProtKB-KW"/>
</dbReference>
<feature type="repeat" description="Pumilio" evidence="7">
    <location>
        <begin position="558"/>
        <end position="593"/>
    </location>
</feature>
<evidence type="ECO:0000256" key="8">
    <source>
        <dbReference type="SAM" id="MobiDB-lite"/>
    </source>
</evidence>
<keyword evidence="2" id="KW-0963">Cytoplasm</keyword>
<feature type="repeat" description="Pumilio" evidence="7">
    <location>
        <begin position="775"/>
        <end position="810"/>
    </location>
</feature>
<feature type="repeat" description="Pumilio" evidence="7">
    <location>
        <begin position="666"/>
        <end position="701"/>
    </location>
</feature>
<dbReference type="InterPro" id="IPR033133">
    <property type="entry name" value="PUM-HD"/>
</dbReference>
<dbReference type="Pfam" id="PF07990">
    <property type="entry name" value="NABP"/>
    <property type="match status" value="1"/>
</dbReference>
<accession>A0AB40BYY4</accession>
<gene>
    <name evidence="11" type="primary">LOC120269058</name>
</gene>
<keyword evidence="4" id="KW-0810">Translation regulation</keyword>
<keyword evidence="5" id="KW-0694">RNA-binding</keyword>
<evidence type="ECO:0000313" key="10">
    <source>
        <dbReference type="Proteomes" id="UP001515500"/>
    </source>
</evidence>
<feature type="region of interest" description="Disordered" evidence="8">
    <location>
        <begin position="74"/>
        <end position="108"/>
    </location>
</feature>
<dbReference type="InterPro" id="IPR001313">
    <property type="entry name" value="Pumilio_RNA-bd_rpt"/>
</dbReference>
<dbReference type="Pfam" id="PF23403">
    <property type="entry name" value="LTI65_LTI78_N"/>
    <property type="match status" value="1"/>
</dbReference>
<evidence type="ECO:0000256" key="2">
    <source>
        <dbReference type="ARBA" id="ARBA00022490"/>
    </source>
</evidence>
<dbReference type="GO" id="GO:0005737">
    <property type="term" value="C:cytoplasm"/>
    <property type="evidence" value="ECO:0007669"/>
    <property type="project" value="UniProtKB-SubCell"/>
</dbReference>
<dbReference type="FunFam" id="1.25.10.10:FF:000004">
    <property type="entry name" value="Pumilio homolog 1 isoform 2"/>
    <property type="match status" value="1"/>
</dbReference>
<dbReference type="RefSeq" id="XP_039132279.1">
    <property type="nucleotide sequence ID" value="XM_039276345.1"/>
</dbReference>
<comment type="function">
    <text evidence="6">Sequence-specific RNA-binding protein that regulates translation and mRNA stability by binding the 3'-UTR of target mRNAs. Binds the APUM-binding elements (APBEs) in the 3'-UTR mRNA sequence of CLV1, PNH, WUS and FAS2.</text>
</comment>
<dbReference type="InterPro" id="IPR057059">
    <property type="entry name" value="LTI65/LTI78_PGEED"/>
</dbReference>
<feature type="repeat" description="Pumilio" evidence="7">
    <location>
        <begin position="811"/>
        <end position="852"/>
    </location>
</feature>
<reference evidence="11" key="1">
    <citation type="submission" date="2025-08" db="UniProtKB">
        <authorList>
            <consortium name="RefSeq"/>
        </authorList>
    </citation>
    <scope>IDENTIFICATION</scope>
</reference>
<dbReference type="PANTHER" id="PTHR12537">
    <property type="entry name" value="RNA BINDING PROTEIN PUMILIO-RELATED"/>
    <property type="match status" value="1"/>
</dbReference>
<evidence type="ECO:0000256" key="7">
    <source>
        <dbReference type="PROSITE-ProRule" id="PRU00317"/>
    </source>
</evidence>
<evidence type="ECO:0000256" key="5">
    <source>
        <dbReference type="ARBA" id="ARBA00022884"/>
    </source>
</evidence>
<feature type="compositionally biased region" description="Basic and acidic residues" evidence="8">
    <location>
        <begin position="99"/>
        <end position="108"/>
    </location>
</feature>
<dbReference type="SUPFAM" id="SSF48371">
    <property type="entry name" value="ARM repeat"/>
    <property type="match status" value="1"/>
</dbReference>
<feature type="domain" description="PUM-HD" evidence="9">
    <location>
        <begin position="538"/>
        <end position="878"/>
    </location>
</feature>
<feature type="repeat" description="Pumilio" evidence="7">
    <location>
        <begin position="630"/>
        <end position="665"/>
    </location>
</feature>
<dbReference type="SMART" id="SM00025">
    <property type="entry name" value="Pumilio"/>
    <property type="match status" value="8"/>
</dbReference>
<keyword evidence="3" id="KW-0677">Repeat</keyword>
<dbReference type="Gene3D" id="1.25.10.10">
    <property type="entry name" value="Leucine-rich Repeat Variant"/>
    <property type="match status" value="1"/>
</dbReference>
<dbReference type="InterPro" id="IPR016024">
    <property type="entry name" value="ARM-type_fold"/>
</dbReference>
<dbReference type="InterPro" id="IPR012940">
    <property type="entry name" value="NABP"/>
</dbReference>
<protein>
    <submittedName>
        <fullName evidence="11">Pumilio homolog 2-like</fullName>
    </submittedName>
</protein>
<dbReference type="GeneID" id="120269058"/>
<dbReference type="Pfam" id="PF23399">
    <property type="entry name" value="LTI65_PGEED"/>
    <property type="match status" value="1"/>
</dbReference>
<dbReference type="Pfam" id="PF00806">
    <property type="entry name" value="PUF"/>
    <property type="match status" value="8"/>
</dbReference>
<sequence length="1133" mass="127847">MNLGREEAELVLSQRRRRQAAAGDLQEEFELREGTSLPPFLERMFDGLPEITCDEMSEEEFRASYFRANRNPRLIPSPEESYDDRRIEQSSRSFGGTADQRRSSRAIEEGSNSLFSWQPDFGIWRERQRERELAIRNAFNSQGDGLIGLRVSFINDFEVHFHFTSYKLNASEELASGATRLQSPSFPQNYNLSGHPINSSNTSDSTRLSGLQSGGRAQNAASFLPTGLASHLGSQHMMNTVPNQLAPSRNAQYGDLLSALSGMNVRTVNTFDDHATILRQQQEIESRPIHVVNSQGSENLGVQQPVFIRIGTMNFGLPYFQPSAMPTNTGFQLNNMTMRPEGQVDLRGVRAPFPVQYQNANAAYATFGPNEYMVNPVVPAMPPNVVWTTNVPHQFHGPSAAPLPRSHGVESLDPTALAAAFSSGQPMNYAASAASAQRAERDYMQYLRLADHATQIVANAGESSVADSYNEILGIQRAYLEALIQPDRRPVVRQGQVASNVSLNLCVPMPDVESPSPSPGVENLSRSVDAIATTEETDPMVLLEELKNSKTRGLQLHDILGHVIGFCTDQYGSRFIQQQLEICTAEEMQMVFNEVLPEALALMNDVFANYVIQKFFEFGTHSQIRTLADKLTGRVLELSLQMYSCRVIQKAIERTELDQQLKLVQEFSGHVIECVFDQNGNHVIQKCIECIPYDGVRFMIISFFGQVKALSSHPYGCRVIQRVLENCSDPDSHTIVMGEIMESVSDLAKDQYGNYVIQHVLECGHPEERSAVIRKFIGQIVPMSQQKFASNVVEKCFVFCSPEERQVLINEILGDNEDNEPLQEMMKDQFGNYVVQKILETVDNHQRQLILSRIKAHYDSLKRFTFGKHIFIRVEKIAASECVEMAEVDGSQEQIEDQWQMQRSPHNHHGKKSIMLKVKDKALKWRHMLAKKHGHHKTNEEATPIPFGVHEDNNGGEQDPEFHGAPMYESERSPKFYIERSSRQSPRKPNVELEMKYMFDSHKKREPHLCHLNAFKETSTETTTAKEMVLKMLTPAWTKVNEIKQEISYDKCVSLMKNVMHKMEPSEDDKALCDVLTEAALSYNGVAEIEGVVNKLKNTLFSLLGLDKQSDVPIPTSANPHTVPVDEMDWRRH</sequence>
<feature type="repeat" description="Pumilio" evidence="7">
    <location>
        <begin position="594"/>
        <end position="629"/>
    </location>
</feature>
<evidence type="ECO:0000256" key="1">
    <source>
        <dbReference type="ARBA" id="ARBA00004496"/>
    </source>
</evidence>
<dbReference type="PROSITE" id="PS50303">
    <property type="entry name" value="PUM_HD"/>
    <property type="match status" value="1"/>
</dbReference>
<feature type="repeat" description="Pumilio" evidence="7">
    <location>
        <begin position="702"/>
        <end position="737"/>
    </location>
</feature>
<dbReference type="InterPro" id="IPR011989">
    <property type="entry name" value="ARM-like"/>
</dbReference>
<evidence type="ECO:0000313" key="11">
    <source>
        <dbReference type="RefSeq" id="XP_039132279.1"/>
    </source>
</evidence>